<organism evidence="1 2">
    <name type="scientific">Scleroderma citrinum Foug A</name>
    <dbReference type="NCBI Taxonomy" id="1036808"/>
    <lineage>
        <taxon>Eukaryota</taxon>
        <taxon>Fungi</taxon>
        <taxon>Dikarya</taxon>
        <taxon>Basidiomycota</taxon>
        <taxon>Agaricomycotina</taxon>
        <taxon>Agaricomycetes</taxon>
        <taxon>Agaricomycetidae</taxon>
        <taxon>Boletales</taxon>
        <taxon>Sclerodermatineae</taxon>
        <taxon>Sclerodermataceae</taxon>
        <taxon>Scleroderma</taxon>
    </lineage>
</organism>
<name>A0A0C3D9S8_9AGAM</name>
<accession>A0A0C3D9S8</accession>
<reference evidence="2" key="2">
    <citation type="submission" date="2015-01" db="EMBL/GenBank/DDBJ databases">
        <title>Evolutionary Origins and Diversification of the Mycorrhizal Mutualists.</title>
        <authorList>
            <consortium name="DOE Joint Genome Institute"/>
            <consortium name="Mycorrhizal Genomics Consortium"/>
            <person name="Kohler A."/>
            <person name="Kuo A."/>
            <person name="Nagy L.G."/>
            <person name="Floudas D."/>
            <person name="Copeland A."/>
            <person name="Barry K.W."/>
            <person name="Cichocki N."/>
            <person name="Veneault-Fourrey C."/>
            <person name="LaButti K."/>
            <person name="Lindquist E.A."/>
            <person name="Lipzen A."/>
            <person name="Lundell T."/>
            <person name="Morin E."/>
            <person name="Murat C."/>
            <person name="Riley R."/>
            <person name="Ohm R."/>
            <person name="Sun H."/>
            <person name="Tunlid A."/>
            <person name="Henrissat B."/>
            <person name="Grigoriev I.V."/>
            <person name="Hibbett D.S."/>
            <person name="Martin F."/>
        </authorList>
    </citation>
    <scope>NUCLEOTIDE SEQUENCE [LARGE SCALE GENOMIC DNA]</scope>
    <source>
        <strain evidence="2">Foug A</strain>
    </source>
</reference>
<evidence type="ECO:0000313" key="1">
    <source>
        <dbReference type="EMBL" id="KIM52871.1"/>
    </source>
</evidence>
<reference evidence="1 2" key="1">
    <citation type="submission" date="2014-04" db="EMBL/GenBank/DDBJ databases">
        <authorList>
            <consortium name="DOE Joint Genome Institute"/>
            <person name="Kuo A."/>
            <person name="Kohler A."/>
            <person name="Nagy L.G."/>
            <person name="Floudas D."/>
            <person name="Copeland A."/>
            <person name="Barry K.W."/>
            <person name="Cichocki N."/>
            <person name="Veneault-Fourrey C."/>
            <person name="LaButti K."/>
            <person name="Lindquist E.A."/>
            <person name="Lipzen A."/>
            <person name="Lundell T."/>
            <person name="Morin E."/>
            <person name="Murat C."/>
            <person name="Sun H."/>
            <person name="Tunlid A."/>
            <person name="Henrissat B."/>
            <person name="Grigoriev I.V."/>
            <person name="Hibbett D.S."/>
            <person name="Martin F."/>
            <person name="Nordberg H.P."/>
            <person name="Cantor M.N."/>
            <person name="Hua S.X."/>
        </authorList>
    </citation>
    <scope>NUCLEOTIDE SEQUENCE [LARGE SCALE GENOMIC DNA]</scope>
    <source>
        <strain evidence="1 2">Foug A</strain>
    </source>
</reference>
<dbReference type="InParanoid" id="A0A0C3D9S8"/>
<gene>
    <name evidence="1" type="ORF">SCLCIDRAFT_1223375</name>
</gene>
<sequence length="63" mass="6997">MREGIVHATPLSVPNGIASRCGNANRERPVSFSVFFQESWTGANDIGKKANNFEGDTWSQTRR</sequence>
<dbReference type="AlphaFoldDB" id="A0A0C3D9S8"/>
<protein>
    <submittedName>
        <fullName evidence="1">Uncharacterized protein</fullName>
    </submittedName>
</protein>
<keyword evidence="2" id="KW-1185">Reference proteome</keyword>
<dbReference type="EMBL" id="KN822196">
    <property type="protein sequence ID" value="KIM52871.1"/>
    <property type="molecule type" value="Genomic_DNA"/>
</dbReference>
<dbReference type="Proteomes" id="UP000053989">
    <property type="component" value="Unassembled WGS sequence"/>
</dbReference>
<proteinExistence type="predicted"/>
<dbReference type="HOGENOM" id="CLU_2887104_0_0_1"/>
<evidence type="ECO:0000313" key="2">
    <source>
        <dbReference type="Proteomes" id="UP000053989"/>
    </source>
</evidence>